<organism evidence="1 2">
    <name type="scientific">Stylosanthes scabra</name>
    <dbReference type="NCBI Taxonomy" id="79078"/>
    <lineage>
        <taxon>Eukaryota</taxon>
        <taxon>Viridiplantae</taxon>
        <taxon>Streptophyta</taxon>
        <taxon>Embryophyta</taxon>
        <taxon>Tracheophyta</taxon>
        <taxon>Spermatophyta</taxon>
        <taxon>Magnoliopsida</taxon>
        <taxon>eudicotyledons</taxon>
        <taxon>Gunneridae</taxon>
        <taxon>Pentapetalae</taxon>
        <taxon>rosids</taxon>
        <taxon>fabids</taxon>
        <taxon>Fabales</taxon>
        <taxon>Fabaceae</taxon>
        <taxon>Papilionoideae</taxon>
        <taxon>50 kb inversion clade</taxon>
        <taxon>dalbergioids sensu lato</taxon>
        <taxon>Dalbergieae</taxon>
        <taxon>Pterocarpus clade</taxon>
        <taxon>Stylosanthes</taxon>
    </lineage>
</organism>
<comment type="caution">
    <text evidence="1">The sequence shown here is derived from an EMBL/GenBank/DDBJ whole genome shotgun (WGS) entry which is preliminary data.</text>
</comment>
<name>A0ABU6QEH4_9FABA</name>
<dbReference type="Proteomes" id="UP001341840">
    <property type="component" value="Unassembled WGS sequence"/>
</dbReference>
<proteinExistence type="predicted"/>
<reference evidence="1 2" key="1">
    <citation type="journal article" date="2023" name="Plants (Basel)">
        <title>Bridging the Gap: Combining Genomics and Transcriptomics Approaches to Understand Stylosanthes scabra, an Orphan Legume from the Brazilian Caatinga.</title>
        <authorList>
            <person name="Ferreira-Neto J.R.C."/>
            <person name="da Silva M.D."/>
            <person name="Binneck E."/>
            <person name="de Melo N.F."/>
            <person name="da Silva R.H."/>
            <person name="de Melo A.L.T.M."/>
            <person name="Pandolfi V."/>
            <person name="Bustamante F.O."/>
            <person name="Brasileiro-Vidal A.C."/>
            <person name="Benko-Iseppon A.M."/>
        </authorList>
    </citation>
    <scope>NUCLEOTIDE SEQUENCE [LARGE SCALE GENOMIC DNA]</scope>
    <source>
        <tissue evidence="1">Leaves</tissue>
    </source>
</reference>
<evidence type="ECO:0000313" key="2">
    <source>
        <dbReference type="Proteomes" id="UP001341840"/>
    </source>
</evidence>
<evidence type="ECO:0000313" key="1">
    <source>
        <dbReference type="EMBL" id="MED6109639.1"/>
    </source>
</evidence>
<sequence>MVDWRVPSASESWREKRGNRGWRDLGARVAGLCDRRKEGVPTEPPIGKKEEAAVGEGVVAVAVVVEEDERERRCSRCCRAQRIAAKLLALLPLCSFSAQPLSFYVTPLFAV</sequence>
<protein>
    <submittedName>
        <fullName evidence="1">Uncharacterized protein</fullName>
    </submittedName>
</protein>
<gene>
    <name evidence="1" type="ORF">PIB30_035528</name>
</gene>
<keyword evidence="2" id="KW-1185">Reference proteome</keyword>
<accession>A0ABU6QEH4</accession>
<dbReference type="EMBL" id="JASCZI010000170">
    <property type="protein sequence ID" value="MED6109639.1"/>
    <property type="molecule type" value="Genomic_DNA"/>
</dbReference>